<evidence type="ECO:0000313" key="3">
    <source>
        <dbReference type="Proteomes" id="UP000198287"/>
    </source>
</evidence>
<sequence>MLSFHKFIFTFGIIIALIVITTAAPQSNNLAMQNAMRSLDSARFKPNWNINGSGSGNNGRNWGAGGNVGVGTKVWQSPNGRHDVGVGANYGQQFGRSQGQSWHSRPDVGFGAAYRYKFGRR</sequence>
<feature type="signal peptide" evidence="1">
    <location>
        <begin position="1"/>
        <end position="23"/>
    </location>
</feature>
<dbReference type="OrthoDB" id="6378471at2759"/>
<keyword evidence="1" id="KW-0732">Signal</keyword>
<protein>
    <submittedName>
        <fullName evidence="2">Diptericin-D</fullName>
    </submittedName>
</protein>
<comment type="caution">
    <text evidence="2">The sequence shown here is derived from an EMBL/GenBank/DDBJ whole genome shotgun (WGS) entry which is preliminary data.</text>
</comment>
<dbReference type="EMBL" id="LNIX01000009">
    <property type="protein sequence ID" value="OXA49956.1"/>
    <property type="molecule type" value="Genomic_DNA"/>
</dbReference>
<organism evidence="2 3">
    <name type="scientific">Folsomia candida</name>
    <name type="common">Springtail</name>
    <dbReference type="NCBI Taxonomy" id="158441"/>
    <lineage>
        <taxon>Eukaryota</taxon>
        <taxon>Metazoa</taxon>
        <taxon>Ecdysozoa</taxon>
        <taxon>Arthropoda</taxon>
        <taxon>Hexapoda</taxon>
        <taxon>Collembola</taxon>
        <taxon>Entomobryomorpha</taxon>
        <taxon>Isotomoidea</taxon>
        <taxon>Isotomidae</taxon>
        <taxon>Proisotominae</taxon>
        <taxon>Folsomia</taxon>
    </lineage>
</organism>
<accession>A0A226E0F8</accession>
<evidence type="ECO:0000256" key="1">
    <source>
        <dbReference type="SAM" id="SignalP"/>
    </source>
</evidence>
<evidence type="ECO:0000313" key="2">
    <source>
        <dbReference type="EMBL" id="OXA49956.1"/>
    </source>
</evidence>
<dbReference type="AlphaFoldDB" id="A0A226E0F8"/>
<proteinExistence type="predicted"/>
<keyword evidence="3" id="KW-1185">Reference proteome</keyword>
<feature type="chain" id="PRO_5013076104" evidence="1">
    <location>
        <begin position="24"/>
        <end position="121"/>
    </location>
</feature>
<dbReference type="Proteomes" id="UP000198287">
    <property type="component" value="Unassembled WGS sequence"/>
</dbReference>
<gene>
    <name evidence="2" type="ORF">Fcan01_15120</name>
</gene>
<name>A0A226E0F8_FOLCA</name>
<reference evidence="2 3" key="1">
    <citation type="submission" date="2015-12" db="EMBL/GenBank/DDBJ databases">
        <title>The genome of Folsomia candida.</title>
        <authorList>
            <person name="Faddeeva A."/>
            <person name="Derks M.F."/>
            <person name="Anvar Y."/>
            <person name="Smit S."/>
            <person name="Van Straalen N."/>
            <person name="Roelofs D."/>
        </authorList>
    </citation>
    <scope>NUCLEOTIDE SEQUENCE [LARGE SCALE GENOMIC DNA]</scope>
    <source>
        <strain evidence="2 3">VU population</strain>
        <tissue evidence="2">Whole body</tissue>
    </source>
</reference>